<feature type="transmembrane region" description="Helical" evidence="1">
    <location>
        <begin position="137"/>
        <end position="159"/>
    </location>
</feature>
<evidence type="ECO:0000256" key="1">
    <source>
        <dbReference type="SAM" id="Phobius"/>
    </source>
</evidence>
<organism evidence="3 4">
    <name type="scientific">Pseudogemmatithrix spongiicola</name>
    <dbReference type="NCBI Taxonomy" id="3062599"/>
    <lineage>
        <taxon>Bacteria</taxon>
        <taxon>Pseudomonadati</taxon>
        <taxon>Gemmatimonadota</taxon>
        <taxon>Gemmatimonadia</taxon>
        <taxon>Gemmatimonadales</taxon>
        <taxon>Gemmatimonadaceae</taxon>
        <taxon>Pseudogemmatithrix</taxon>
    </lineage>
</organism>
<proteinExistence type="predicted"/>
<sequence length="247" mass="27208">MTLPALRDYVPWQLRDLVPRAFVSLAMFIVFGGIPVFATLHSARNNPDFNPDAVANILRMVYVGVTPLCLTLGAFLFMTRSIAEDRERQYVRFLFSHPVAPAPFYLSRFIAGLALFTVCFLPAPLAARYLGADVPVLGTIVAMLATLVLIGGLTTLCAAFTEKDGLLVILVYMGTQLLQQLGAREVLYEWLRPLVRGLPPIETLKLVHKSLIEGTPWPVTDLVLVFGYGIGMLVAGLLVIRRAPLVR</sequence>
<keyword evidence="1" id="KW-0812">Transmembrane</keyword>
<keyword evidence="1" id="KW-0472">Membrane</keyword>
<protein>
    <submittedName>
        <fullName evidence="3">Uncharacterized protein</fullName>
    </submittedName>
</protein>
<feature type="transmembrane region" description="Helical" evidence="1">
    <location>
        <begin position="222"/>
        <end position="240"/>
    </location>
</feature>
<keyword evidence="1" id="KW-1133">Transmembrane helix</keyword>
<keyword evidence="4" id="KW-1185">Reference proteome</keyword>
<feature type="transmembrane region" description="Helical" evidence="1">
    <location>
        <begin position="21"/>
        <end position="40"/>
    </location>
</feature>
<dbReference type="AlphaFoldDB" id="A0AA49K1K6"/>
<accession>A0AA49K1K6</accession>
<name>A0AA49K1K6_9BACT</name>
<dbReference type="KEGG" id="pspc:Strain318_002414"/>
<evidence type="ECO:0000313" key="3">
    <source>
        <dbReference type="EMBL" id="WKW16006.1"/>
    </source>
</evidence>
<feature type="transmembrane region" description="Helical" evidence="1">
    <location>
        <begin position="166"/>
        <end position="183"/>
    </location>
</feature>
<reference evidence="3" key="1">
    <citation type="submission" date="2023-07" db="EMBL/GenBank/DDBJ databases">
        <authorList>
            <person name="Haufschild T."/>
            <person name="Kallscheuer N."/>
            <person name="Hammer J."/>
            <person name="Kohn T."/>
            <person name="Kabuu M."/>
            <person name="Jogler M."/>
            <person name="Wohfarth N."/>
            <person name="Heuer A."/>
            <person name="Rohde M."/>
            <person name="van Teeseling M.C.F."/>
            <person name="Jogler C."/>
        </authorList>
    </citation>
    <scope>NUCLEOTIDE SEQUENCE</scope>
    <source>
        <strain evidence="2">Strain 138</strain>
        <strain evidence="3">Strain 318</strain>
    </source>
</reference>
<dbReference type="RefSeq" id="WP_367885962.1">
    <property type="nucleotide sequence ID" value="NZ_CP130612.1"/>
</dbReference>
<feature type="transmembrane region" description="Helical" evidence="1">
    <location>
        <begin position="104"/>
        <end position="125"/>
    </location>
</feature>
<dbReference type="EMBL" id="CP130613">
    <property type="protein sequence ID" value="WKW16006.1"/>
    <property type="molecule type" value="Genomic_DNA"/>
</dbReference>
<feature type="transmembrane region" description="Helical" evidence="1">
    <location>
        <begin position="60"/>
        <end position="83"/>
    </location>
</feature>
<dbReference type="Proteomes" id="UP001229955">
    <property type="component" value="Chromosome"/>
</dbReference>
<accession>A0AA49JWC9</accession>
<evidence type="ECO:0000313" key="2">
    <source>
        <dbReference type="EMBL" id="WKW13100.1"/>
    </source>
</evidence>
<gene>
    <name evidence="2" type="ORF">Strain138_002415</name>
    <name evidence="3" type="ORF">Strain318_002414</name>
</gene>
<dbReference type="EMBL" id="CP130612">
    <property type="protein sequence ID" value="WKW13100.1"/>
    <property type="molecule type" value="Genomic_DNA"/>
</dbReference>
<evidence type="ECO:0000313" key="4">
    <source>
        <dbReference type="Proteomes" id="UP001229955"/>
    </source>
</evidence>